<dbReference type="Pfam" id="PF13568">
    <property type="entry name" value="OMP_b-brl_2"/>
    <property type="match status" value="1"/>
</dbReference>
<dbReference type="EMBL" id="JAKWBL010000001">
    <property type="protein sequence ID" value="MCH5597575.1"/>
    <property type="molecule type" value="Genomic_DNA"/>
</dbReference>
<organism evidence="3 4">
    <name type="scientific">Niabella ginsengisoli</name>
    <dbReference type="NCBI Taxonomy" id="522298"/>
    <lineage>
        <taxon>Bacteria</taxon>
        <taxon>Pseudomonadati</taxon>
        <taxon>Bacteroidota</taxon>
        <taxon>Chitinophagia</taxon>
        <taxon>Chitinophagales</taxon>
        <taxon>Chitinophagaceae</taxon>
        <taxon>Niabella</taxon>
    </lineage>
</organism>
<proteinExistence type="predicted"/>
<dbReference type="Proteomes" id="UP001202248">
    <property type="component" value="Unassembled WGS sequence"/>
</dbReference>
<keyword evidence="4" id="KW-1185">Reference proteome</keyword>
<reference evidence="3 4" key="1">
    <citation type="submission" date="2022-02" db="EMBL/GenBank/DDBJ databases">
        <authorList>
            <person name="Min J."/>
        </authorList>
    </citation>
    <scope>NUCLEOTIDE SEQUENCE [LARGE SCALE GENOMIC DNA]</scope>
    <source>
        <strain evidence="3 4">GR10-1</strain>
    </source>
</reference>
<accession>A0ABS9SGV6</accession>
<dbReference type="InterPro" id="IPR025665">
    <property type="entry name" value="Beta-barrel_OMP_2"/>
</dbReference>
<protein>
    <submittedName>
        <fullName evidence="3">PorT family protein</fullName>
    </submittedName>
</protein>
<gene>
    <name evidence="3" type="ORF">MKP09_06475</name>
</gene>
<feature type="domain" description="Outer membrane protein beta-barrel" evidence="2">
    <location>
        <begin position="21"/>
        <end position="207"/>
    </location>
</feature>
<feature type="chain" id="PRO_5046466646" evidence="1">
    <location>
        <begin position="22"/>
        <end position="230"/>
    </location>
</feature>
<comment type="caution">
    <text evidence="3">The sequence shown here is derived from an EMBL/GenBank/DDBJ whole genome shotgun (WGS) entry which is preliminary data.</text>
</comment>
<sequence length="230" mass="25538">MMKKIIMFSLLSISMYSGLNAQSEIYGRKVRFGFKIDPVFANSLTPAENDIERTGSGFGVNYGLMADIMFADGRGAFATGLEVAHGSSELMYNTSDRGLYRADAAGDDQNYKLKLQYLQIPVSVKLRTNEMNNFRFWGQFGTYMGALLRSRLEYSHGSASGDNVNVMKNTNKVNMGLLIGAGGEYKLAEKTDLFFGLGLENGFTDITSNKDWKDGKVGLNRWAIRLGVFF</sequence>
<evidence type="ECO:0000259" key="2">
    <source>
        <dbReference type="Pfam" id="PF13568"/>
    </source>
</evidence>
<name>A0ABS9SGV6_9BACT</name>
<evidence type="ECO:0000313" key="4">
    <source>
        <dbReference type="Proteomes" id="UP001202248"/>
    </source>
</evidence>
<feature type="signal peptide" evidence="1">
    <location>
        <begin position="1"/>
        <end position="21"/>
    </location>
</feature>
<evidence type="ECO:0000313" key="3">
    <source>
        <dbReference type="EMBL" id="MCH5597575.1"/>
    </source>
</evidence>
<evidence type="ECO:0000256" key="1">
    <source>
        <dbReference type="SAM" id="SignalP"/>
    </source>
</evidence>
<keyword evidence="1" id="KW-0732">Signal</keyword>
<dbReference type="RefSeq" id="WP_240826954.1">
    <property type="nucleotide sequence ID" value="NZ_JAKWBL010000001.1"/>
</dbReference>